<feature type="region of interest" description="Disordered" evidence="5">
    <location>
        <begin position="554"/>
        <end position="579"/>
    </location>
</feature>
<keyword evidence="1 4" id="KW-0238">DNA-binding</keyword>
<feature type="compositionally biased region" description="Basic residues" evidence="5">
    <location>
        <begin position="220"/>
        <end position="231"/>
    </location>
</feature>
<accession>A0A8H7ZXE4</accession>
<comment type="subcellular location">
    <subcellularLocation>
        <location evidence="4">Nucleus</location>
    </subcellularLocation>
</comment>
<comment type="caution">
    <text evidence="7">The sequence shown here is derived from an EMBL/GenBank/DDBJ whole genome shotgun (WGS) entry which is preliminary data.</text>
</comment>
<dbReference type="OrthoDB" id="10056939at2759"/>
<name>A0A8H7ZXE4_9FUNG</name>
<protein>
    <recommendedName>
        <fullName evidence="6">Homeobox domain-containing protein</fullName>
    </recommendedName>
</protein>
<keyword evidence="3 4" id="KW-0539">Nucleus</keyword>
<dbReference type="Pfam" id="PF05920">
    <property type="entry name" value="Homeobox_KN"/>
    <property type="match status" value="1"/>
</dbReference>
<dbReference type="EMBL" id="JAEFCI010004124">
    <property type="protein sequence ID" value="KAG5461146.1"/>
    <property type="molecule type" value="Genomic_DNA"/>
</dbReference>
<feature type="region of interest" description="Disordered" evidence="5">
    <location>
        <begin position="478"/>
        <end position="529"/>
    </location>
</feature>
<feature type="non-terminal residue" evidence="7">
    <location>
        <position position="1"/>
    </location>
</feature>
<reference evidence="7 8" key="1">
    <citation type="journal article" name="Sci. Rep.">
        <title>Genome-scale phylogenetic analyses confirm Olpidium as the closest living zoosporic fungus to the non-flagellated, terrestrial fungi.</title>
        <authorList>
            <person name="Chang Y."/>
            <person name="Rochon D."/>
            <person name="Sekimoto S."/>
            <person name="Wang Y."/>
            <person name="Chovatia M."/>
            <person name="Sandor L."/>
            <person name="Salamov A."/>
            <person name="Grigoriev I.V."/>
            <person name="Stajich J.E."/>
            <person name="Spatafora J.W."/>
        </authorList>
    </citation>
    <scope>NUCLEOTIDE SEQUENCE [LARGE SCALE GENOMIC DNA]</scope>
    <source>
        <strain evidence="7">S191</strain>
    </source>
</reference>
<dbReference type="InterPro" id="IPR009057">
    <property type="entry name" value="Homeodomain-like_sf"/>
</dbReference>
<evidence type="ECO:0000256" key="4">
    <source>
        <dbReference type="PROSITE-ProRule" id="PRU00108"/>
    </source>
</evidence>
<dbReference type="GO" id="GO:0006355">
    <property type="term" value="P:regulation of DNA-templated transcription"/>
    <property type="evidence" value="ECO:0007669"/>
    <property type="project" value="InterPro"/>
</dbReference>
<dbReference type="Proteomes" id="UP000673691">
    <property type="component" value="Unassembled WGS sequence"/>
</dbReference>
<feature type="compositionally biased region" description="Low complexity" evidence="5">
    <location>
        <begin position="507"/>
        <end position="520"/>
    </location>
</feature>
<dbReference type="CDD" id="cd00086">
    <property type="entry name" value="homeodomain"/>
    <property type="match status" value="1"/>
</dbReference>
<keyword evidence="2 4" id="KW-0371">Homeobox</keyword>
<dbReference type="InterPro" id="IPR008422">
    <property type="entry name" value="KN_HD"/>
</dbReference>
<feature type="compositionally biased region" description="Basic and acidic residues" evidence="5">
    <location>
        <begin position="232"/>
        <end position="249"/>
    </location>
</feature>
<feature type="compositionally biased region" description="Basic and acidic residues" evidence="5">
    <location>
        <begin position="554"/>
        <end position="565"/>
    </location>
</feature>
<gene>
    <name evidence="7" type="ORF">BJ554DRAFT_6707</name>
</gene>
<keyword evidence="8" id="KW-1185">Reference proteome</keyword>
<proteinExistence type="predicted"/>
<feature type="compositionally biased region" description="Acidic residues" evidence="5">
    <location>
        <begin position="387"/>
        <end position="400"/>
    </location>
</feature>
<dbReference type="GO" id="GO:0003677">
    <property type="term" value="F:DNA binding"/>
    <property type="evidence" value="ECO:0007669"/>
    <property type="project" value="UniProtKB-UniRule"/>
</dbReference>
<evidence type="ECO:0000313" key="7">
    <source>
        <dbReference type="EMBL" id="KAG5461146.1"/>
    </source>
</evidence>
<dbReference type="SUPFAM" id="SSF46689">
    <property type="entry name" value="Homeodomain-like"/>
    <property type="match status" value="1"/>
</dbReference>
<feature type="domain" description="Homeobox" evidence="6">
    <location>
        <begin position="526"/>
        <end position="579"/>
    </location>
</feature>
<feature type="non-terminal residue" evidence="7">
    <location>
        <position position="579"/>
    </location>
</feature>
<dbReference type="AlphaFoldDB" id="A0A8H7ZXE4"/>
<evidence type="ECO:0000256" key="2">
    <source>
        <dbReference type="ARBA" id="ARBA00023155"/>
    </source>
</evidence>
<feature type="region of interest" description="Disordered" evidence="5">
    <location>
        <begin position="1"/>
        <end position="28"/>
    </location>
</feature>
<evidence type="ECO:0000256" key="3">
    <source>
        <dbReference type="ARBA" id="ARBA00023242"/>
    </source>
</evidence>
<evidence type="ECO:0000313" key="8">
    <source>
        <dbReference type="Proteomes" id="UP000673691"/>
    </source>
</evidence>
<sequence>PPPPPPPARPRPRRPQPPLLSLAGKNARRRRRRMGLRSNVLLVRQSLLYLQIICLLRVRRSLLSPAGGVPDAALGALLGILRALRAAAAASLGGGAAAGVPAPDAAAALPLAAAAAASRAADHARGLDDLSDSEGGCPQLARPVVERFLERRCAELGAFVEELARAREANAAACRAVRALAAEFAERAADSCFAASVRRHFPPVSTSAPPSSPPSPGQPRKAKRRSKRRRTAAVDRRDPRAPQEVDLFDKQKILAGADEHCSALSRPAAPAADSGRRRRRTLFSFGTTEAECGCTYPLSSSETTAPVQARKAAAAAAAPPEDAPEDLSRYRSSLAETTDKYWARQVEDNEAVLYYVLAVALWKVGWVGREEVTAARSAMLSRAAGDVETDDETAPGDDDGSVSWRDLTPAESGPPRSAAAADPAQISPGGGGYVIDHGKPAPAEPEGAEHCAVCRGAGNAAAERNPEDVALRAVRRPGAAAPCRHDRAAEHSTPLHAPQLTPPPRAMSPASVSPSASPPSFGVDGGKKTRYRSNHPPWVGSYLKRWLFKHVDDPHPSTAEKDRLAKRTGLTRPQISDWM</sequence>
<dbReference type="InterPro" id="IPR001356">
    <property type="entry name" value="HD"/>
</dbReference>
<evidence type="ECO:0000256" key="1">
    <source>
        <dbReference type="ARBA" id="ARBA00023125"/>
    </source>
</evidence>
<feature type="region of interest" description="Disordered" evidence="5">
    <location>
        <begin position="382"/>
        <end position="446"/>
    </location>
</feature>
<feature type="region of interest" description="Disordered" evidence="5">
    <location>
        <begin position="202"/>
        <end position="249"/>
    </location>
</feature>
<evidence type="ECO:0000256" key="5">
    <source>
        <dbReference type="SAM" id="MobiDB-lite"/>
    </source>
</evidence>
<organism evidence="7 8">
    <name type="scientific">Olpidium bornovanus</name>
    <dbReference type="NCBI Taxonomy" id="278681"/>
    <lineage>
        <taxon>Eukaryota</taxon>
        <taxon>Fungi</taxon>
        <taxon>Fungi incertae sedis</taxon>
        <taxon>Olpidiomycota</taxon>
        <taxon>Olpidiomycotina</taxon>
        <taxon>Olpidiomycetes</taxon>
        <taxon>Olpidiales</taxon>
        <taxon>Olpidiaceae</taxon>
        <taxon>Olpidium</taxon>
    </lineage>
</organism>
<evidence type="ECO:0000259" key="6">
    <source>
        <dbReference type="PROSITE" id="PS50071"/>
    </source>
</evidence>
<dbReference type="Gene3D" id="1.10.10.60">
    <property type="entry name" value="Homeodomain-like"/>
    <property type="match status" value="1"/>
</dbReference>
<dbReference type="PROSITE" id="PS50071">
    <property type="entry name" value="HOMEOBOX_2"/>
    <property type="match status" value="1"/>
</dbReference>
<dbReference type="GO" id="GO:0005634">
    <property type="term" value="C:nucleus"/>
    <property type="evidence" value="ECO:0007669"/>
    <property type="project" value="UniProtKB-SubCell"/>
</dbReference>